<dbReference type="EMBL" id="JBIYSL010000004">
    <property type="protein sequence ID" value="MFK0524175.1"/>
    <property type="molecule type" value="Genomic_DNA"/>
</dbReference>
<evidence type="ECO:0000313" key="2">
    <source>
        <dbReference type="EMBL" id="MFK0524175.1"/>
    </source>
</evidence>
<dbReference type="InterPro" id="IPR016040">
    <property type="entry name" value="NAD(P)-bd_dom"/>
</dbReference>
<dbReference type="PANTHER" id="PTHR43355:SF2">
    <property type="entry name" value="FLAVIN REDUCTASE (NADPH)"/>
    <property type="match status" value="1"/>
</dbReference>
<keyword evidence="3" id="KW-1185">Reference proteome</keyword>
<protein>
    <submittedName>
        <fullName evidence="2">NAD(P)-dependent oxidoreductase</fullName>
    </submittedName>
</protein>
<name>A0ABW8HWX0_9BACL</name>
<dbReference type="Pfam" id="PF13460">
    <property type="entry name" value="NAD_binding_10"/>
    <property type="match status" value="1"/>
</dbReference>
<feature type="domain" description="NAD(P)-binding" evidence="1">
    <location>
        <begin position="13"/>
        <end position="200"/>
    </location>
</feature>
<dbReference type="PANTHER" id="PTHR43355">
    <property type="entry name" value="FLAVIN REDUCTASE (NADPH)"/>
    <property type="match status" value="1"/>
</dbReference>
<dbReference type="RefSeq" id="WP_402876622.1">
    <property type="nucleotide sequence ID" value="NZ_JBIYSL010000004.1"/>
</dbReference>
<gene>
    <name evidence="2" type="ORF">ACINKY_18440</name>
</gene>
<accession>A0ABW8HWX0</accession>
<sequence length="212" mass="23636">MEGIRNMKILVLGATGRVGSQITAYALKDQHSVTVLVRHPEKCQVLDENLTIIQGDVLNQEDIMRAIRGADVVISALNTDGTNTLSESMPLIIEAMREEGINRIITVGTAGILQSRLSPSILRYQSSESRRKSTRAAEEHHRVYSLLQESTLEWTIVCPTYLPDGEHLGVYRVERDVLPEGGTEISVSDTAEFTYKQVKDDSYIKTRVGICY</sequence>
<dbReference type="InterPro" id="IPR036291">
    <property type="entry name" value="NAD(P)-bd_dom_sf"/>
</dbReference>
<evidence type="ECO:0000313" key="3">
    <source>
        <dbReference type="Proteomes" id="UP001618531"/>
    </source>
</evidence>
<comment type="caution">
    <text evidence="2">The sequence shown here is derived from an EMBL/GenBank/DDBJ whole genome shotgun (WGS) entry which is preliminary data.</text>
</comment>
<dbReference type="CDD" id="cd05244">
    <property type="entry name" value="BVR-B_like_SDR_a"/>
    <property type="match status" value="1"/>
</dbReference>
<organism evidence="2 3">
    <name type="scientific">Paenibacillus illinoisensis</name>
    <dbReference type="NCBI Taxonomy" id="59845"/>
    <lineage>
        <taxon>Bacteria</taxon>
        <taxon>Bacillati</taxon>
        <taxon>Bacillota</taxon>
        <taxon>Bacilli</taxon>
        <taxon>Bacillales</taxon>
        <taxon>Paenibacillaceae</taxon>
        <taxon>Paenibacillus</taxon>
    </lineage>
</organism>
<dbReference type="SUPFAM" id="SSF51735">
    <property type="entry name" value="NAD(P)-binding Rossmann-fold domains"/>
    <property type="match status" value="1"/>
</dbReference>
<evidence type="ECO:0000259" key="1">
    <source>
        <dbReference type="Pfam" id="PF13460"/>
    </source>
</evidence>
<dbReference type="Proteomes" id="UP001618531">
    <property type="component" value="Unassembled WGS sequence"/>
</dbReference>
<reference evidence="2 3" key="1">
    <citation type="submission" date="2024-11" db="EMBL/GenBank/DDBJ databases">
        <title>Identification and Characterization of a Novel Fosfomycin Bacillithiol Transferase FosB8 in Paenibacillus illinoisensis.</title>
        <authorList>
            <person name="Lu W."/>
        </authorList>
    </citation>
    <scope>NUCLEOTIDE SEQUENCE [LARGE SCALE GENOMIC DNA]</scope>
    <source>
        <strain evidence="2 3">WP77</strain>
    </source>
</reference>
<dbReference type="Gene3D" id="3.40.50.720">
    <property type="entry name" value="NAD(P)-binding Rossmann-like Domain"/>
    <property type="match status" value="1"/>
</dbReference>
<dbReference type="InterPro" id="IPR051606">
    <property type="entry name" value="Polyketide_Oxido-like"/>
</dbReference>
<proteinExistence type="predicted"/>